<organism evidence="2 3">
    <name type="scientific">Armillaria borealis</name>
    <dbReference type="NCBI Taxonomy" id="47425"/>
    <lineage>
        <taxon>Eukaryota</taxon>
        <taxon>Fungi</taxon>
        <taxon>Dikarya</taxon>
        <taxon>Basidiomycota</taxon>
        <taxon>Agaricomycotina</taxon>
        <taxon>Agaricomycetes</taxon>
        <taxon>Agaricomycetidae</taxon>
        <taxon>Agaricales</taxon>
        <taxon>Marasmiineae</taxon>
        <taxon>Physalacriaceae</taxon>
        <taxon>Armillaria</taxon>
    </lineage>
</organism>
<dbReference type="Proteomes" id="UP001175226">
    <property type="component" value="Unassembled WGS sequence"/>
</dbReference>
<feature type="compositionally biased region" description="Low complexity" evidence="1">
    <location>
        <begin position="8"/>
        <end position="28"/>
    </location>
</feature>
<dbReference type="AlphaFoldDB" id="A0AA39IWE2"/>
<sequence>MTSSQASVTSATPLVLPPTSLTSPMTATETQPRSSHQHLLYFADESQIGFDETEHWPILYKNNKAADMEWKRLKKEWSNWWALLEEQKENNTKLAKKARSEYGKHFSETFAYHKDKKMTVMKKDSSIAKMYHQIHGITSEADKGD</sequence>
<evidence type="ECO:0000313" key="3">
    <source>
        <dbReference type="Proteomes" id="UP001175226"/>
    </source>
</evidence>
<name>A0AA39IWE2_9AGAR</name>
<reference evidence="2" key="1">
    <citation type="submission" date="2023-06" db="EMBL/GenBank/DDBJ databases">
        <authorList>
            <consortium name="Lawrence Berkeley National Laboratory"/>
            <person name="Ahrendt S."/>
            <person name="Sahu N."/>
            <person name="Indic B."/>
            <person name="Wong-Bajracharya J."/>
            <person name="Merenyi Z."/>
            <person name="Ke H.-M."/>
            <person name="Monk M."/>
            <person name="Kocsube S."/>
            <person name="Drula E."/>
            <person name="Lipzen A."/>
            <person name="Balint B."/>
            <person name="Henrissat B."/>
            <person name="Andreopoulos B."/>
            <person name="Martin F.M."/>
            <person name="Harder C.B."/>
            <person name="Rigling D."/>
            <person name="Ford K.L."/>
            <person name="Foster G.D."/>
            <person name="Pangilinan J."/>
            <person name="Papanicolaou A."/>
            <person name="Barry K."/>
            <person name="LaButti K."/>
            <person name="Viragh M."/>
            <person name="Koriabine M."/>
            <person name="Yan M."/>
            <person name="Riley R."/>
            <person name="Champramary S."/>
            <person name="Plett K.L."/>
            <person name="Tsai I.J."/>
            <person name="Slot J."/>
            <person name="Sipos G."/>
            <person name="Plett J."/>
            <person name="Nagy L.G."/>
            <person name="Grigoriev I.V."/>
        </authorList>
    </citation>
    <scope>NUCLEOTIDE SEQUENCE</scope>
    <source>
        <strain evidence="2">FPL87.14</strain>
    </source>
</reference>
<accession>A0AA39IWE2</accession>
<evidence type="ECO:0000256" key="1">
    <source>
        <dbReference type="SAM" id="MobiDB-lite"/>
    </source>
</evidence>
<evidence type="ECO:0000313" key="2">
    <source>
        <dbReference type="EMBL" id="KAK0430782.1"/>
    </source>
</evidence>
<gene>
    <name evidence="2" type="ORF">EV421DRAFT_1743699</name>
</gene>
<keyword evidence="3" id="KW-1185">Reference proteome</keyword>
<feature type="region of interest" description="Disordered" evidence="1">
    <location>
        <begin position="1"/>
        <end position="33"/>
    </location>
</feature>
<dbReference type="EMBL" id="JAUEPT010000133">
    <property type="protein sequence ID" value="KAK0430782.1"/>
    <property type="molecule type" value="Genomic_DNA"/>
</dbReference>
<proteinExistence type="predicted"/>
<protein>
    <submittedName>
        <fullName evidence="2">Uncharacterized protein</fullName>
    </submittedName>
</protein>
<comment type="caution">
    <text evidence="2">The sequence shown here is derived from an EMBL/GenBank/DDBJ whole genome shotgun (WGS) entry which is preliminary data.</text>
</comment>